<keyword evidence="2" id="KW-1185">Reference proteome</keyword>
<proteinExistence type="predicted"/>
<accession>A0A8X6PRG8</accession>
<evidence type="ECO:0000313" key="1">
    <source>
        <dbReference type="EMBL" id="GFT85165.1"/>
    </source>
</evidence>
<comment type="caution">
    <text evidence="1">The sequence shown here is derived from an EMBL/GenBank/DDBJ whole genome shotgun (WGS) entry which is preliminary data.</text>
</comment>
<dbReference type="EMBL" id="BMAW01023904">
    <property type="protein sequence ID" value="GFT85165.1"/>
    <property type="molecule type" value="Genomic_DNA"/>
</dbReference>
<organism evidence="1 2">
    <name type="scientific">Nephila pilipes</name>
    <name type="common">Giant wood spider</name>
    <name type="synonym">Nephila maculata</name>
    <dbReference type="NCBI Taxonomy" id="299642"/>
    <lineage>
        <taxon>Eukaryota</taxon>
        <taxon>Metazoa</taxon>
        <taxon>Ecdysozoa</taxon>
        <taxon>Arthropoda</taxon>
        <taxon>Chelicerata</taxon>
        <taxon>Arachnida</taxon>
        <taxon>Araneae</taxon>
        <taxon>Araneomorphae</taxon>
        <taxon>Entelegynae</taxon>
        <taxon>Araneoidea</taxon>
        <taxon>Nephilidae</taxon>
        <taxon>Nephila</taxon>
    </lineage>
</organism>
<sequence>MFASYYVGPVPSLGCRADTYPVPQNQVFTLRTGLSELNDLQMSLKIIPRAPCQLKVQSSWWHCVCRQWFALIHFDPASLLRLFAGAGVSHNKLLCLHQSKWAKIKDCYGCLPYKVKGDTSGGAASFKVIQAFPPNHWMGMMYTDARIRAAPILLLNSFVVQLTKSGSELSDIIWDAFPCPA</sequence>
<protein>
    <submittedName>
        <fullName evidence="1">Uncharacterized protein</fullName>
    </submittedName>
</protein>
<dbReference type="AlphaFoldDB" id="A0A8X6PRG8"/>
<reference evidence="1" key="1">
    <citation type="submission" date="2020-08" db="EMBL/GenBank/DDBJ databases">
        <title>Multicomponent nature underlies the extraordinary mechanical properties of spider dragline silk.</title>
        <authorList>
            <person name="Kono N."/>
            <person name="Nakamura H."/>
            <person name="Mori M."/>
            <person name="Yoshida Y."/>
            <person name="Ohtoshi R."/>
            <person name="Malay A.D."/>
            <person name="Moran D.A.P."/>
            <person name="Tomita M."/>
            <person name="Numata K."/>
            <person name="Arakawa K."/>
        </authorList>
    </citation>
    <scope>NUCLEOTIDE SEQUENCE</scope>
</reference>
<dbReference type="Proteomes" id="UP000887013">
    <property type="component" value="Unassembled WGS sequence"/>
</dbReference>
<gene>
    <name evidence="1" type="ORF">NPIL_121741</name>
</gene>
<name>A0A8X6PRG8_NEPPI</name>
<evidence type="ECO:0000313" key="2">
    <source>
        <dbReference type="Proteomes" id="UP000887013"/>
    </source>
</evidence>